<keyword evidence="3" id="KW-1185">Reference proteome</keyword>
<dbReference type="Proteomes" id="UP000499080">
    <property type="component" value="Unassembled WGS sequence"/>
</dbReference>
<evidence type="ECO:0000313" key="3">
    <source>
        <dbReference type="Proteomes" id="UP000499080"/>
    </source>
</evidence>
<name>A0A4Y2AMY9_ARAVE</name>
<dbReference type="AlphaFoldDB" id="A0A4Y2AMY9"/>
<dbReference type="EMBL" id="BGPR01000024">
    <property type="protein sequence ID" value="GBL81100.1"/>
    <property type="molecule type" value="Genomic_DNA"/>
</dbReference>
<feature type="region of interest" description="Disordered" evidence="1">
    <location>
        <begin position="1"/>
        <end position="20"/>
    </location>
</feature>
<reference evidence="2 3" key="1">
    <citation type="journal article" date="2019" name="Sci. Rep.">
        <title>Orb-weaving spider Araneus ventricosus genome elucidates the spidroin gene catalogue.</title>
        <authorList>
            <person name="Kono N."/>
            <person name="Nakamura H."/>
            <person name="Ohtoshi R."/>
            <person name="Moran D.A.P."/>
            <person name="Shinohara A."/>
            <person name="Yoshida Y."/>
            <person name="Fujiwara M."/>
            <person name="Mori M."/>
            <person name="Tomita M."/>
            <person name="Arakawa K."/>
        </authorList>
    </citation>
    <scope>NUCLEOTIDE SEQUENCE [LARGE SCALE GENOMIC DNA]</scope>
</reference>
<feature type="compositionally biased region" description="Polar residues" evidence="1">
    <location>
        <begin position="1"/>
        <end position="10"/>
    </location>
</feature>
<comment type="caution">
    <text evidence="2">The sequence shown here is derived from an EMBL/GenBank/DDBJ whole genome shotgun (WGS) entry which is preliminary data.</text>
</comment>
<sequence>MEDSWSQTIENPLPYRFEPRRDTTPEFELCKQTFDTAIPKMEPQRFNRIMVATPEGNKNRYPTELDFAPRQNIGLTRSVSSGDPIHLRILHLGKPPQRSIRLMVAK</sequence>
<evidence type="ECO:0000313" key="2">
    <source>
        <dbReference type="EMBL" id="GBL81100.1"/>
    </source>
</evidence>
<evidence type="ECO:0000256" key="1">
    <source>
        <dbReference type="SAM" id="MobiDB-lite"/>
    </source>
</evidence>
<protein>
    <submittedName>
        <fullName evidence="2">Uncharacterized protein</fullName>
    </submittedName>
</protein>
<gene>
    <name evidence="2" type="ORF">AVEN_83165_1</name>
</gene>
<organism evidence="2 3">
    <name type="scientific">Araneus ventricosus</name>
    <name type="common">Orbweaver spider</name>
    <name type="synonym">Epeira ventricosa</name>
    <dbReference type="NCBI Taxonomy" id="182803"/>
    <lineage>
        <taxon>Eukaryota</taxon>
        <taxon>Metazoa</taxon>
        <taxon>Ecdysozoa</taxon>
        <taxon>Arthropoda</taxon>
        <taxon>Chelicerata</taxon>
        <taxon>Arachnida</taxon>
        <taxon>Araneae</taxon>
        <taxon>Araneomorphae</taxon>
        <taxon>Entelegynae</taxon>
        <taxon>Araneoidea</taxon>
        <taxon>Araneidae</taxon>
        <taxon>Araneus</taxon>
    </lineage>
</organism>
<proteinExistence type="predicted"/>
<accession>A0A4Y2AMY9</accession>